<keyword evidence="3" id="KW-1185">Reference proteome</keyword>
<accession>A0AAD8X962</accession>
<protein>
    <recommendedName>
        <fullName evidence="1">Reverse transcriptase zinc-binding domain-containing protein</fullName>
    </recommendedName>
</protein>
<organism evidence="2 3">
    <name type="scientific">Lolium multiflorum</name>
    <name type="common">Italian ryegrass</name>
    <name type="synonym">Lolium perenne subsp. multiflorum</name>
    <dbReference type="NCBI Taxonomy" id="4521"/>
    <lineage>
        <taxon>Eukaryota</taxon>
        <taxon>Viridiplantae</taxon>
        <taxon>Streptophyta</taxon>
        <taxon>Embryophyta</taxon>
        <taxon>Tracheophyta</taxon>
        <taxon>Spermatophyta</taxon>
        <taxon>Magnoliopsida</taxon>
        <taxon>Liliopsida</taxon>
        <taxon>Poales</taxon>
        <taxon>Poaceae</taxon>
        <taxon>BOP clade</taxon>
        <taxon>Pooideae</taxon>
        <taxon>Poodae</taxon>
        <taxon>Poeae</taxon>
        <taxon>Poeae Chloroplast Group 2 (Poeae type)</taxon>
        <taxon>Loliodinae</taxon>
        <taxon>Loliinae</taxon>
        <taxon>Lolium</taxon>
    </lineage>
</organism>
<name>A0AAD8X962_LOLMU</name>
<gene>
    <name evidence="2" type="ORF">QYE76_014921</name>
</gene>
<evidence type="ECO:0000313" key="3">
    <source>
        <dbReference type="Proteomes" id="UP001231189"/>
    </source>
</evidence>
<evidence type="ECO:0000259" key="1">
    <source>
        <dbReference type="Pfam" id="PF13966"/>
    </source>
</evidence>
<feature type="domain" description="Reverse transcriptase zinc-binding" evidence="1">
    <location>
        <begin position="53"/>
        <end position="104"/>
    </location>
</feature>
<dbReference type="InterPro" id="IPR026960">
    <property type="entry name" value="RVT-Znf"/>
</dbReference>
<evidence type="ECO:0000313" key="2">
    <source>
        <dbReference type="EMBL" id="KAK1698224.1"/>
    </source>
</evidence>
<dbReference type="AlphaFoldDB" id="A0AAD8X962"/>
<comment type="caution">
    <text evidence="2">The sequence shown here is derived from an EMBL/GenBank/DDBJ whole genome shotgun (WGS) entry which is preliminary data.</text>
</comment>
<dbReference type="Pfam" id="PF13966">
    <property type="entry name" value="zf-RVT"/>
    <property type="match status" value="1"/>
</dbReference>
<dbReference type="EMBL" id="JAUUTY010000001">
    <property type="protein sequence ID" value="KAK1698224.1"/>
    <property type="molecule type" value="Genomic_DNA"/>
</dbReference>
<sequence>MTDPDEVEAAGRQLLVHEQRMWAQSRQPAGWAGLNGLTVGMSGSPVVSSTSNSALYKLCTLGGEMKPHADFIWLGFSPSKVKFFIWLLVRGRIQSRSNLLRKKILDAADSGFWNSMGIAPDPDLHVSAASDCTLPAAAPSATAITLHHICLWYLWKHRNGVVFKGLAPSLSKSCRDDVILWRARLTLAHRQDVELWLTFFLSERP</sequence>
<reference evidence="2" key="1">
    <citation type="submission" date="2023-07" db="EMBL/GenBank/DDBJ databases">
        <title>A chromosome-level genome assembly of Lolium multiflorum.</title>
        <authorList>
            <person name="Chen Y."/>
            <person name="Copetti D."/>
            <person name="Kolliker R."/>
            <person name="Studer B."/>
        </authorList>
    </citation>
    <scope>NUCLEOTIDE SEQUENCE</scope>
    <source>
        <strain evidence="2">02402/16</strain>
        <tissue evidence="2">Leaf</tissue>
    </source>
</reference>
<proteinExistence type="predicted"/>
<dbReference type="Proteomes" id="UP001231189">
    <property type="component" value="Unassembled WGS sequence"/>
</dbReference>